<evidence type="ECO:0000313" key="1">
    <source>
        <dbReference type="EMBL" id="KAH7942165.1"/>
    </source>
</evidence>
<name>A0ACB8CHB9_DERSI</name>
<dbReference type="Proteomes" id="UP000821865">
    <property type="component" value="Chromosome 7"/>
</dbReference>
<proteinExistence type="predicted"/>
<dbReference type="EMBL" id="CM023476">
    <property type="protein sequence ID" value="KAH7942165.1"/>
    <property type="molecule type" value="Genomic_DNA"/>
</dbReference>
<sequence>MCMTFERARNPLQAKLWHLLERNATTKQTTTLGLSFEMGTLMYELSSEHNKLADAVYALCTATSLTSREATREIPSREGESRSTGAAIILCLLFLGIVALVIFLALPTGDSDRELLCTVGDSAVTVSVYPPDKMCSYLYYTHVIIQGDNIYGAKVETSWKTFKYMSTTYRTVKAGVSFDYRYITAAKIRSATDTLAELSSVNIRHFGVLNVIMKPDDLLKKVFALKSVLQEIKNKFNNSHTVMAIGSRDYSVQGYRAFTNAVKFAVE</sequence>
<protein>
    <submittedName>
        <fullName evidence="1">Uncharacterized protein</fullName>
    </submittedName>
</protein>
<comment type="caution">
    <text evidence="1">The sequence shown here is derived from an EMBL/GenBank/DDBJ whole genome shotgun (WGS) entry which is preliminary data.</text>
</comment>
<reference evidence="1" key="1">
    <citation type="submission" date="2020-05" db="EMBL/GenBank/DDBJ databases">
        <title>Large-scale comparative analyses of tick genomes elucidate their genetic diversity and vector capacities.</title>
        <authorList>
            <person name="Jia N."/>
            <person name="Wang J."/>
            <person name="Shi W."/>
            <person name="Du L."/>
            <person name="Sun Y."/>
            <person name="Zhan W."/>
            <person name="Jiang J."/>
            <person name="Wang Q."/>
            <person name="Zhang B."/>
            <person name="Ji P."/>
            <person name="Sakyi L.B."/>
            <person name="Cui X."/>
            <person name="Yuan T."/>
            <person name="Jiang B."/>
            <person name="Yang W."/>
            <person name="Lam T.T.-Y."/>
            <person name="Chang Q."/>
            <person name="Ding S."/>
            <person name="Wang X."/>
            <person name="Zhu J."/>
            <person name="Ruan X."/>
            <person name="Zhao L."/>
            <person name="Wei J."/>
            <person name="Que T."/>
            <person name="Du C."/>
            <person name="Cheng J."/>
            <person name="Dai P."/>
            <person name="Han X."/>
            <person name="Huang E."/>
            <person name="Gao Y."/>
            <person name="Liu J."/>
            <person name="Shao H."/>
            <person name="Ye R."/>
            <person name="Li L."/>
            <person name="Wei W."/>
            <person name="Wang X."/>
            <person name="Wang C."/>
            <person name="Yang T."/>
            <person name="Huo Q."/>
            <person name="Li W."/>
            <person name="Guo W."/>
            <person name="Chen H."/>
            <person name="Zhou L."/>
            <person name="Ni X."/>
            <person name="Tian J."/>
            <person name="Zhou Y."/>
            <person name="Sheng Y."/>
            <person name="Liu T."/>
            <person name="Pan Y."/>
            <person name="Xia L."/>
            <person name="Li J."/>
            <person name="Zhao F."/>
            <person name="Cao W."/>
        </authorList>
    </citation>
    <scope>NUCLEOTIDE SEQUENCE</scope>
    <source>
        <strain evidence="1">Dsil-2018</strain>
    </source>
</reference>
<evidence type="ECO:0000313" key="2">
    <source>
        <dbReference type="Proteomes" id="UP000821865"/>
    </source>
</evidence>
<gene>
    <name evidence="1" type="ORF">HPB49_021376</name>
</gene>
<organism evidence="1 2">
    <name type="scientific">Dermacentor silvarum</name>
    <name type="common">Tick</name>
    <dbReference type="NCBI Taxonomy" id="543639"/>
    <lineage>
        <taxon>Eukaryota</taxon>
        <taxon>Metazoa</taxon>
        <taxon>Ecdysozoa</taxon>
        <taxon>Arthropoda</taxon>
        <taxon>Chelicerata</taxon>
        <taxon>Arachnida</taxon>
        <taxon>Acari</taxon>
        <taxon>Parasitiformes</taxon>
        <taxon>Ixodida</taxon>
        <taxon>Ixodoidea</taxon>
        <taxon>Ixodidae</taxon>
        <taxon>Rhipicephalinae</taxon>
        <taxon>Dermacentor</taxon>
    </lineage>
</organism>
<accession>A0ACB8CHB9</accession>
<keyword evidence="2" id="KW-1185">Reference proteome</keyword>